<dbReference type="SUPFAM" id="SSF53756">
    <property type="entry name" value="UDP-Glycosyltransferase/glycogen phosphorylase"/>
    <property type="match status" value="1"/>
</dbReference>
<gene>
    <name evidence="1" type="ORF">RT723_11615</name>
</gene>
<comment type="caution">
    <text evidence="1">The sequence shown here is derived from an EMBL/GenBank/DDBJ whole genome shotgun (WGS) entry which is preliminary data.</text>
</comment>
<evidence type="ECO:0000313" key="2">
    <source>
        <dbReference type="Proteomes" id="UP001257914"/>
    </source>
</evidence>
<name>A0ABU3R2T6_9GAMM</name>
<evidence type="ECO:0000313" key="1">
    <source>
        <dbReference type="EMBL" id="MDU0113633.1"/>
    </source>
</evidence>
<accession>A0ABU3R2T6</accession>
<dbReference type="Gene3D" id="3.40.50.2000">
    <property type="entry name" value="Glycogen Phosphorylase B"/>
    <property type="match status" value="1"/>
</dbReference>
<dbReference type="Proteomes" id="UP001257914">
    <property type="component" value="Unassembled WGS sequence"/>
</dbReference>
<reference evidence="1 2" key="1">
    <citation type="submission" date="2023-10" db="EMBL/GenBank/DDBJ databases">
        <title>Psychrosphaera aquimaarina strain SW33 isolated from seawater.</title>
        <authorList>
            <person name="Bayburt H."/>
            <person name="Kim J.M."/>
            <person name="Choi B.J."/>
            <person name="Jeon C.O."/>
        </authorList>
    </citation>
    <scope>NUCLEOTIDE SEQUENCE [LARGE SCALE GENOMIC DNA]</scope>
    <source>
        <strain evidence="1 2">KCTC 52743</strain>
    </source>
</reference>
<dbReference type="RefSeq" id="WP_315947257.1">
    <property type="nucleotide sequence ID" value="NZ_JAWCUA010000009.1"/>
</dbReference>
<sequence length="41" mass="4379">MMIEKNIAIFIDSLGGGGAEKVMLTLASGLVDKGHQVHFFC</sequence>
<dbReference type="EMBL" id="JAWCUA010000009">
    <property type="protein sequence ID" value="MDU0113633.1"/>
    <property type="molecule type" value="Genomic_DNA"/>
</dbReference>
<proteinExistence type="predicted"/>
<keyword evidence="2" id="KW-1185">Reference proteome</keyword>
<organism evidence="1 2">
    <name type="scientific">Psychrosphaera aquimarina</name>
    <dbReference type="NCBI Taxonomy" id="2044854"/>
    <lineage>
        <taxon>Bacteria</taxon>
        <taxon>Pseudomonadati</taxon>
        <taxon>Pseudomonadota</taxon>
        <taxon>Gammaproteobacteria</taxon>
        <taxon>Alteromonadales</taxon>
        <taxon>Pseudoalteromonadaceae</taxon>
        <taxon>Psychrosphaera</taxon>
    </lineage>
</organism>
<protein>
    <submittedName>
        <fullName evidence="1">Uncharacterized protein</fullName>
    </submittedName>
</protein>